<sequence>MSASNRPLKWNVGDDSRPGRSLQLLLEGPLQLQPERVQALLRKWHPSLREATFTAMPWEKEAGAHLGLISWGEHTVQLAGFDVPMPSAALEPCLQPSHYDEALKDRARGHSTHLLLWYAGQEPSPFEQYVALANITGALASLGAFLVVNSDAFNVAPIEPLCATDADPFDYLRAMPLQLLFCGLVKMEVEGTPGVWMRTFGAHLLGLPDFARLTRGHDEGQFTFMMFERVWKYLRGSQARFKAGDTLQAGRGMAMRLRHAREQEYFLRNPGELFVMEPMSVVSA</sequence>
<proteinExistence type="predicted"/>
<gene>
    <name evidence="1" type="ORF">JY651_02030</name>
</gene>
<reference evidence="1 2" key="1">
    <citation type="submission" date="2021-02" db="EMBL/GenBank/DDBJ databases">
        <title>De Novo genome assembly of isolated myxobacteria.</title>
        <authorList>
            <person name="Stevens D.C."/>
        </authorList>
    </citation>
    <scope>NUCLEOTIDE SEQUENCE [LARGE SCALE GENOMIC DNA]</scope>
    <source>
        <strain evidence="2">SCPEA02</strain>
    </source>
</reference>
<name>A0ABX7NXZ9_9BACT</name>
<organism evidence="1 2">
    <name type="scientific">Pyxidicoccus parkwayensis</name>
    <dbReference type="NCBI Taxonomy" id="2813578"/>
    <lineage>
        <taxon>Bacteria</taxon>
        <taxon>Pseudomonadati</taxon>
        <taxon>Myxococcota</taxon>
        <taxon>Myxococcia</taxon>
        <taxon>Myxococcales</taxon>
        <taxon>Cystobacterineae</taxon>
        <taxon>Myxococcaceae</taxon>
        <taxon>Pyxidicoccus</taxon>
    </lineage>
</organism>
<dbReference type="EMBL" id="CP071090">
    <property type="protein sequence ID" value="QSQ23786.1"/>
    <property type="molecule type" value="Genomic_DNA"/>
</dbReference>
<keyword evidence="2" id="KW-1185">Reference proteome</keyword>
<accession>A0ABX7NXZ9</accession>
<protein>
    <recommendedName>
        <fullName evidence="3">DUF4261 domain-containing protein</fullName>
    </recommendedName>
</protein>
<dbReference type="Proteomes" id="UP000662747">
    <property type="component" value="Chromosome"/>
</dbReference>
<dbReference type="RefSeq" id="WP_206725357.1">
    <property type="nucleotide sequence ID" value="NZ_CP071090.1"/>
</dbReference>
<evidence type="ECO:0008006" key="3">
    <source>
        <dbReference type="Google" id="ProtNLM"/>
    </source>
</evidence>
<evidence type="ECO:0000313" key="1">
    <source>
        <dbReference type="EMBL" id="QSQ23786.1"/>
    </source>
</evidence>
<evidence type="ECO:0000313" key="2">
    <source>
        <dbReference type="Proteomes" id="UP000662747"/>
    </source>
</evidence>